<gene>
    <name evidence="1" type="ORF">JZ751_025076</name>
</gene>
<keyword evidence="2" id="KW-1185">Reference proteome</keyword>
<dbReference type="Proteomes" id="UP000824540">
    <property type="component" value="Unassembled WGS sequence"/>
</dbReference>
<dbReference type="AlphaFoldDB" id="A0A8T2PHJ6"/>
<sequence>MAAQALSPAHVSLELKRTGALGVHSCVSNRKACERGQAAPLSCEELCGAEELVVLGLEVLQGSGRLAAESTTCSLTGI</sequence>
<organism evidence="1 2">
    <name type="scientific">Albula glossodonta</name>
    <name type="common">roundjaw bonefish</name>
    <dbReference type="NCBI Taxonomy" id="121402"/>
    <lineage>
        <taxon>Eukaryota</taxon>
        <taxon>Metazoa</taxon>
        <taxon>Chordata</taxon>
        <taxon>Craniata</taxon>
        <taxon>Vertebrata</taxon>
        <taxon>Euteleostomi</taxon>
        <taxon>Actinopterygii</taxon>
        <taxon>Neopterygii</taxon>
        <taxon>Teleostei</taxon>
        <taxon>Albuliformes</taxon>
        <taxon>Albulidae</taxon>
        <taxon>Albula</taxon>
    </lineage>
</organism>
<evidence type="ECO:0000313" key="2">
    <source>
        <dbReference type="Proteomes" id="UP000824540"/>
    </source>
</evidence>
<reference evidence="1" key="1">
    <citation type="thesis" date="2021" institute="BYU ScholarsArchive" country="Provo, UT, USA">
        <title>Applications of and Algorithms for Genome Assembly and Genomic Analyses with an Emphasis on Marine Teleosts.</title>
        <authorList>
            <person name="Pickett B.D."/>
        </authorList>
    </citation>
    <scope>NUCLEOTIDE SEQUENCE</scope>
    <source>
        <strain evidence="1">HI-2016</strain>
    </source>
</reference>
<protein>
    <submittedName>
        <fullName evidence="1">Uncharacterized protein</fullName>
    </submittedName>
</protein>
<dbReference type="EMBL" id="JAFBMS010000007">
    <property type="protein sequence ID" value="KAG9351186.1"/>
    <property type="molecule type" value="Genomic_DNA"/>
</dbReference>
<proteinExistence type="predicted"/>
<accession>A0A8T2PHJ6</accession>
<evidence type="ECO:0000313" key="1">
    <source>
        <dbReference type="EMBL" id="KAG9351186.1"/>
    </source>
</evidence>
<name>A0A8T2PHJ6_9TELE</name>
<comment type="caution">
    <text evidence="1">The sequence shown here is derived from an EMBL/GenBank/DDBJ whole genome shotgun (WGS) entry which is preliminary data.</text>
</comment>